<feature type="modified residue" description="4-aspartylphosphate" evidence="11">
    <location>
        <position position="733"/>
    </location>
</feature>
<dbReference type="SUPFAM" id="SSF55874">
    <property type="entry name" value="ATPase domain of HSP90 chaperone/DNA topoisomerase II/histidine kinase"/>
    <property type="match status" value="1"/>
</dbReference>
<feature type="domain" description="Response regulatory" evidence="13">
    <location>
        <begin position="684"/>
        <end position="803"/>
    </location>
</feature>
<dbReference type="Pfam" id="PF12860">
    <property type="entry name" value="PAS_7"/>
    <property type="match status" value="1"/>
</dbReference>
<dbReference type="Gene3D" id="3.30.450.40">
    <property type="match status" value="1"/>
</dbReference>
<gene>
    <name evidence="14" type="ORF">JL2886_01888</name>
    <name evidence="15" type="ORF">PXK24_17130</name>
</gene>
<dbReference type="CDD" id="cd00082">
    <property type="entry name" value="HisKA"/>
    <property type="match status" value="1"/>
</dbReference>
<evidence type="ECO:0000256" key="4">
    <source>
        <dbReference type="ARBA" id="ARBA00022679"/>
    </source>
</evidence>
<dbReference type="PROSITE" id="PS50109">
    <property type="entry name" value="HIS_KIN"/>
    <property type="match status" value="1"/>
</dbReference>
<dbReference type="PROSITE" id="PS50110">
    <property type="entry name" value="RESPONSE_REGULATORY"/>
    <property type="match status" value="1"/>
</dbReference>
<dbReference type="EMBL" id="JARCJK010000010">
    <property type="protein sequence ID" value="MDE4167424.1"/>
    <property type="molecule type" value="Genomic_DNA"/>
</dbReference>
<dbReference type="EC" id="2.7.13.3" evidence="2"/>
<dbReference type="CDD" id="cd17546">
    <property type="entry name" value="REC_hyHK_CKI1_RcsC-like"/>
    <property type="match status" value="1"/>
</dbReference>
<dbReference type="Proteomes" id="UP000092565">
    <property type="component" value="Chromosome"/>
</dbReference>
<comment type="subunit">
    <text evidence="9">At low DSF concentrations, interacts with RpfF.</text>
</comment>
<dbReference type="InterPro" id="IPR029016">
    <property type="entry name" value="GAF-like_dom_sf"/>
</dbReference>
<proteinExistence type="predicted"/>
<evidence type="ECO:0000256" key="6">
    <source>
        <dbReference type="ARBA" id="ARBA00022777"/>
    </source>
</evidence>
<evidence type="ECO:0000313" key="16">
    <source>
        <dbReference type="Proteomes" id="UP000092565"/>
    </source>
</evidence>
<name>A0A1B0ZRI9_9RHOB</name>
<dbReference type="NCBIfam" id="TIGR00229">
    <property type="entry name" value="sensory_box"/>
    <property type="match status" value="1"/>
</dbReference>
<dbReference type="InterPro" id="IPR004358">
    <property type="entry name" value="Sig_transdc_His_kin-like_C"/>
</dbReference>
<dbReference type="PANTHER" id="PTHR43047:SF78">
    <property type="entry name" value="SENSORY_REGULATORY PROTEIN RPFC"/>
    <property type="match status" value="1"/>
</dbReference>
<comment type="catalytic activity">
    <reaction evidence="1">
        <text>ATP + protein L-histidine = ADP + protein N-phospho-L-histidine.</text>
        <dbReference type="EC" id="2.7.13.3"/>
    </reaction>
</comment>
<dbReference type="InterPro" id="IPR035965">
    <property type="entry name" value="PAS-like_dom_sf"/>
</dbReference>
<dbReference type="RefSeq" id="WP_065271716.1">
    <property type="nucleotide sequence ID" value="NZ_CP015124.1"/>
</dbReference>
<keyword evidence="5" id="KW-0547">Nucleotide-binding</keyword>
<keyword evidence="4" id="KW-0808">Transferase</keyword>
<dbReference type="Pfam" id="PF00072">
    <property type="entry name" value="Response_reg"/>
    <property type="match status" value="1"/>
</dbReference>
<dbReference type="FunFam" id="1.10.287.130:FF:000002">
    <property type="entry name" value="Two-component osmosensing histidine kinase"/>
    <property type="match status" value="1"/>
</dbReference>
<dbReference type="CDD" id="cd00130">
    <property type="entry name" value="PAS"/>
    <property type="match status" value="1"/>
</dbReference>
<feature type="domain" description="Histidine kinase" evidence="12">
    <location>
        <begin position="441"/>
        <end position="658"/>
    </location>
</feature>
<evidence type="ECO:0000256" key="5">
    <source>
        <dbReference type="ARBA" id="ARBA00022741"/>
    </source>
</evidence>
<dbReference type="InterPro" id="IPR005467">
    <property type="entry name" value="His_kinase_dom"/>
</dbReference>
<keyword evidence="6" id="KW-0418">Kinase</keyword>
<evidence type="ECO:0000256" key="9">
    <source>
        <dbReference type="ARBA" id="ARBA00064003"/>
    </source>
</evidence>
<dbReference type="InterPro" id="IPR001789">
    <property type="entry name" value="Sig_transdc_resp-reg_receiver"/>
</dbReference>
<keyword evidence="16" id="KW-1185">Reference proteome</keyword>
<dbReference type="Proteomes" id="UP001218364">
    <property type="component" value="Unassembled WGS sequence"/>
</dbReference>
<keyword evidence="7 15" id="KW-0067">ATP-binding</keyword>
<dbReference type="GO" id="GO:0000155">
    <property type="term" value="F:phosphorelay sensor kinase activity"/>
    <property type="evidence" value="ECO:0007669"/>
    <property type="project" value="InterPro"/>
</dbReference>
<evidence type="ECO:0000256" key="2">
    <source>
        <dbReference type="ARBA" id="ARBA00012438"/>
    </source>
</evidence>
<dbReference type="Gene3D" id="3.30.450.20">
    <property type="entry name" value="PAS domain"/>
    <property type="match status" value="2"/>
</dbReference>
<evidence type="ECO:0000256" key="7">
    <source>
        <dbReference type="ARBA" id="ARBA00022840"/>
    </source>
</evidence>
<dbReference type="PANTHER" id="PTHR43047">
    <property type="entry name" value="TWO-COMPONENT HISTIDINE PROTEIN KINASE"/>
    <property type="match status" value="1"/>
</dbReference>
<dbReference type="SUPFAM" id="SSF55785">
    <property type="entry name" value="PYP-like sensor domain (PAS domain)"/>
    <property type="match status" value="2"/>
</dbReference>
<dbReference type="InterPro" id="IPR003661">
    <property type="entry name" value="HisK_dim/P_dom"/>
</dbReference>
<dbReference type="InterPro" id="IPR036097">
    <property type="entry name" value="HisK_dim/P_sf"/>
</dbReference>
<evidence type="ECO:0000259" key="12">
    <source>
        <dbReference type="PROSITE" id="PS50109"/>
    </source>
</evidence>
<dbReference type="InterPro" id="IPR000014">
    <property type="entry name" value="PAS"/>
</dbReference>
<evidence type="ECO:0000256" key="3">
    <source>
        <dbReference type="ARBA" id="ARBA00022553"/>
    </source>
</evidence>
<dbReference type="SUPFAM" id="SSF52172">
    <property type="entry name" value="CheY-like"/>
    <property type="match status" value="1"/>
</dbReference>
<dbReference type="PRINTS" id="PR00344">
    <property type="entry name" value="BCTRLSENSOR"/>
</dbReference>
<accession>A0A1B0ZRI9</accession>
<evidence type="ECO:0000256" key="11">
    <source>
        <dbReference type="PROSITE-ProRule" id="PRU00169"/>
    </source>
</evidence>
<evidence type="ECO:0000259" key="13">
    <source>
        <dbReference type="PROSITE" id="PS50110"/>
    </source>
</evidence>
<dbReference type="FunFam" id="3.30.565.10:FF:000010">
    <property type="entry name" value="Sensor histidine kinase RcsC"/>
    <property type="match status" value="1"/>
</dbReference>
<keyword evidence="3 11" id="KW-0597">Phosphoprotein</keyword>
<dbReference type="Pfam" id="PF02518">
    <property type="entry name" value="HATPase_c"/>
    <property type="match status" value="1"/>
</dbReference>
<keyword evidence="8" id="KW-0902">Two-component regulatory system</keyword>
<dbReference type="Gene3D" id="3.40.50.2300">
    <property type="match status" value="1"/>
</dbReference>
<evidence type="ECO:0000313" key="15">
    <source>
        <dbReference type="EMBL" id="MDE4167424.1"/>
    </source>
</evidence>
<protein>
    <recommendedName>
        <fullName evidence="10">Sensory/regulatory protein RpfC</fullName>
        <ecNumber evidence="2">2.7.13.3</ecNumber>
    </recommendedName>
</protein>
<organism evidence="14 16">
    <name type="scientific">Phaeobacter gallaeciensis</name>
    <dbReference type="NCBI Taxonomy" id="60890"/>
    <lineage>
        <taxon>Bacteria</taxon>
        <taxon>Pseudomonadati</taxon>
        <taxon>Pseudomonadota</taxon>
        <taxon>Alphaproteobacteria</taxon>
        <taxon>Rhodobacterales</taxon>
        <taxon>Roseobacteraceae</taxon>
        <taxon>Phaeobacter</taxon>
    </lineage>
</organism>
<dbReference type="OrthoDB" id="9801651at2"/>
<dbReference type="CDD" id="cd16922">
    <property type="entry name" value="HATPase_EvgS-ArcB-TorS-like"/>
    <property type="match status" value="1"/>
</dbReference>
<reference evidence="15 17" key="2">
    <citation type="submission" date="2023-02" db="EMBL/GenBank/DDBJ databases">
        <title>Population genomics of bacteria associated with diatom.</title>
        <authorList>
            <person name="Xie J."/>
            <person name="Wang H."/>
        </authorList>
    </citation>
    <scope>NUCLEOTIDE SEQUENCE [LARGE SCALE GENOMIC DNA]</scope>
    <source>
        <strain evidence="15 17">PT47_8</strain>
    </source>
</reference>
<dbReference type="SMART" id="SM00388">
    <property type="entry name" value="HisKA"/>
    <property type="match status" value="1"/>
</dbReference>
<dbReference type="Gene3D" id="3.30.565.10">
    <property type="entry name" value="Histidine kinase-like ATPase, C-terminal domain"/>
    <property type="match status" value="1"/>
</dbReference>
<evidence type="ECO:0000313" key="14">
    <source>
        <dbReference type="EMBL" id="ANP36795.1"/>
    </source>
</evidence>
<dbReference type="InterPro" id="IPR036890">
    <property type="entry name" value="HATPase_C_sf"/>
</dbReference>
<evidence type="ECO:0000256" key="10">
    <source>
        <dbReference type="ARBA" id="ARBA00068150"/>
    </source>
</evidence>
<evidence type="ECO:0000256" key="1">
    <source>
        <dbReference type="ARBA" id="ARBA00000085"/>
    </source>
</evidence>
<dbReference type="SMART" id="SM00448">
    <property type="entry name" value="REC"/>
    <property type="match status" value="1"/>
</dbReference>
<dbReference type="SUPFAM" id="SSF47384">
    <property type="entry name" value="Homodimeric domain of signal transducing histidine kinase"/>
    <property type="match status" value="1"/>
</dbReference>
<dbReference type="InterPro" id="IPR011006">
    <property type="entry name" value="CheY-like_superfamily"/>
</dbReference>
<dbReference type="EMBL" id="CP015124">
    <property type="protein sequence ID" value="ANP36795.1"/>
    <property type="molecule type" value="Genomic_DNA"/>
</dbReference>
<dbReference type="GO" id="GO:0005524">
    <property type="term" value="F:ATP binding"/>
    <property type="evidence" value="ECO:0007669"/>
    <property type="project" value="UniProtKB-KW"/>
</dbReference>
<dbReference type="InterPro" id="IPR003594">
    <property type="entry name" value="HATPase_dom"/>
</dbReference>
<sequence>MIEPQFLDDDLRLQFIADLRIDFRNPTPEIQGLCDLAAQLAGTDIALVSIVGEREQVFLASTGMGEMRSTARQVSFCGHAICDKTTLLVPDTHRDERFTDNPLVLGPPYIRSYAGALLEPEPGRPIGTVCVMGREPSSFSPEVLAGLEKISAAVSALLLAHRDKQRLAEAASQSARIAFWSDIMEESLEEIYVLDPGTWKFVLANKAARDNIGYSMNRLTELTPLDLDPRLDPERFGMTVRNLMQGQNTYRRISTDMLRADGSTYPAEITLQRVFNTSPMIVCYVQDTTERSAAETAARDAHARLQAAIEALTDGFVYFDADERLVLANSRYVNMFSAETAPLVKPGQLFEVILRKAAYEGYYAGTEGGREEEFLAKRLAAFRNPSGSSLVTLEDGRVFRVFEQRTPDGGCVGLRVDVTELHQARAQAEAANAAKSAFLANMSHEIRTPMNGILGLVQVLTQTELDPAQREMVEAVQGSAEGLLSILNDILDLARIEAGKETFDTAPFSPAQVLRDVARIHQSVAQQKGLNLRLELAPELEGTWVGDARRIGQVIHNLCGNALKFTDQGHVTLTGKVSTEGNLHLCVCDTGIGMTPEQLRRVRNKFEQADNSITRTFGGTGLGLAIVTELTEMMGGDFQIESQQGRGTEARVILPLQRGTAPTEAKETPTAVIATTSHPAAPMRILVAEDNATNRLILKKMLSKLDHDPIMCSDGQEALDTWQAQEVDCLLFDISMPRLSGLEALAKIHRHVADTGGEMPPSVAFTANAMPHQIEELKAAGFDDVLTKPIRFQDLSDCLTNLAARAASPSKV</sequence>
<reference evidence="14 16" key="1">
    <citation type="submission" date="2016-04" db="EMBL/GenBank/DDBJ databases">
        <authorList>
            <person name="Evans L.H."/>
            <person name="Alamgir A."/>
            <person name="Owens N."/>
            <person name="Weber N.D."/>
            <person name="Virtaneva K."/>
            <person name="Barbian K."/>
            <person name="Babar A."/>
            <person name="Rosenke K."/>
        </authorList>
    </citation>
    <scope>NUCLEOTIDE SEQUENCE [LARGE SCALE GENOMIC DNA]</scope>
    <source>
        <strain evidence="14 16">JL2886</strain>
    </source>
</reference>
<evidence type="ECO:0000313" key="17">
    <source>
        <dbReference type="Proteomes" id="UP001218364"/>
    </source>
</evidence>
<dbReference type="SUPFAM" id="SSF55781">
    <property type="entry name" value="GAF domain-like"/>
    <property type="match status" value="1"/>
</dbReference>
<evidence type="ECO:0000256" key="8">
    <source>
        <dbReference type="ARBA" id="ARBA00023012"/>
    </source>
</evidence>
<dbReference type="AlphaFoldDB" id="A0A1B0ZRI9"/>
<dbReference type="SMART" id="SM00387">
    <property type="entry name" value="HATPase_c"/>
    <property type="match status" value="1"/>
</dbReference>
<dbReference type="Pfam" id="PF00512">
    <property type="entry name" value="HisKA"/>
    <property type="match status" value="1"/>
</dbReference>
<dbReference type="Gene3D" id="1.10.287.130">
    <property type="match status" value="1"/>
</dbReference>